<dbReference type="GO" id="GO:0008168">
    <property type="term" value="F:methyltransferase activity"/>
    <property type="evidence" value="ECO:0007669"/>
    <property type="project" value="UniProtKB-KW"/>
</dbReference>
<dbReference type="NCBIfam" id="TIGR00046">
    <property type="entry name" value="RsmE family RNA methyltransferase"/>
    <property type="match status" value="1"/>
</dbReference>
<evidence type="ECO:0000256" key="6">
    <source>
        <dbReference type="ARBA" id="ARBA00022552"/>
    </source>
</evidence>
<evidence type="ECO:0000256" key="8">
    <source>
        <dbReference type="ARBA" id="ARBA00022679"/>
    </source>
</evidence>
<feature type="domain" description="Ribosomal RNA small subunit methyltransferase E methyltransferase" evidence="13">
    <location>
        <begin position="75"/>
        <end position="238"/>
    </location>
</feature>
<reference evidence="15 16" key="1">
    <citation type="submission" date="2021-09" db="EMBL/GenBank/DDBJ databases">
        <title>Lysobacter sp. 13A isolated from the river sediment.</title>
        <authorList>
            <person name="Liu H."/>
            <person name="Li S."/>
            <person name="Mao S."/>
        </authorList>
    </citation>
    <scope>NUCLEOTIDE SEQUENCE [LARGE SCALE GENOMIC DNA]</scope>
    <source>
        <strain evidence="15 16">13A</strain>
    </source>
</reference>
<comment type="function">
    <text evidence="10 12">Specifically methylates the N3 position of the uracil ring of uridine 1498 (m3U1498) in 16S rRNA. Acts on the fully assembled 30S ribosomal subunit.</text>
</comment>
<dbReference type="EC" id="2.1.1.193" evidence="3 12"/>
<dbReference type="NCBIfam" id="NF008692">
    <property type="entry name" value="PRK11713.1-5"/>
    <property type="match status" value="1"/>
</dbReference>
<comment type="caution">
    <text evidence="15">The sequence shown here is derived from an EMBL/GenBank/DDBJ whole genome shotgun (WGS) entry which is preliminary data.</text>
</comment>
<dbReference type="InterPro" id="IPR046887">
    <property type="entry name" value="RsmE_PUA-like"/>
</dbReference>
<evidence type="ECO:0000256" key="5">
    <source>
        <dbReference type="ARBA" id="ARBA00022490"/>
    </source>
</evidence>
<sequence length="246" mass="26099">MRVTRVHVDLPLSDAAEVSLPEAAAAHLTRVLRMREGDACVLFNGDGRDWPATITALGKREVRVRLGEATRVDRESPLSIVLVQGVARGEKMDLVLQKATELGVAGIVPVMSQRSEVKLDEARAEKRLAHWRSVVASACEQSGRARLPSVSAPVSLQAALGALQPGGTRLLLDPEGGVAFNGFEPDTAHPLYLAVGPEGGWSPLDREQLVAAGFAGLRLGPRILRTETAGLAAIAALQARFGDLQA</sequence>
<evidence type="ECO:0000259" key="14">
    <source>
        <dbReference type="Pfam" id="PF20260"/>
    </source>
</evidence>
<dbReference type="CDD" id="cd18084">
    <property type="entry name" value="RsmE-like"/>
    <property type="match status" value="1"/>
</dbReference>
<dbReference type="EMBL" id="JAINZW010000001">
    <property type="protein sequence ID" value="MBZ4038568.1"/>
    <property type="molecule type" value="Genomic_DNA"/>
</dbReference>
<feature type="domain" description="Ribosomal RNA small subunit methyltransferase E PUA-like" evidence="14">
    <location>
        <begin position="21"/>
        <end position="66"/>
    </location>
</feature>
<evidence type="ECO:0000256" key="10">
    <source>
        <dbReference type="ARBA" id="ARBA00025699"/>
    </source>
</evidence>
<comment type="subcellular location">
    <subcellularLocation>
        <location evidence="1 12">Cytoplasm</location>
    </subcellularLocation>
</comment>
<comment type="similarity">
    <text evidence="2 12">Belongs to the RNA methyltransferase RsmE family.</text>
</comment>
<dbReference type="PANTHER" id="PTHR30027:SF3">
    <property type="entry name" value="16S RRNA (URACIL(1498)-N(3))-METHYLTRANSFERASE"/>
    <property type="match status" value="1"/>
</dbReference>
<dbReference type="InterPro" id="IPR006700">
    <property type="entry name" value="RsmE"/>
</dbReference>
<protein>
    <recommendedName>
        <fullName evidence="4 12">Ribosomal RNA small subunit methyltransferase E</fullName>
        <ecNumber evidence="3 12">2.1.1.193</ecNumber>
    </recommendedName>
</protein>
<keyword evidence="6 12" id="KW-0698">rRNA processing</keyword>
<dbReference type="Pfam" id="PF04452">
    <property type="entry name" value="Methyltrans_RNA"/>
    <property type="match status" value="1"/>
</dbReference>
<gene>
    <name evidence="15" type="ORF">K6753_03320</name>
</gene>
<evidence type="ECO:0000256" key="7">
    <source>
        <dbReference type="ARBA" id="ARBA00022603"/>
    </source>
</evidence>
<evidence type="ECO:0000313" key="15">
    <source>
        <dbReference type="EMBL" id="MBZ4038568.1"/>
    </source>
</evidence>
<evidence type="ECO:0000256" key="4">
    <source>
        <dbReference type="ARBA" id="ARBA00013673"/>
    </source>
</evidence>
<keyword evidence="9 12" id="KW-0949">S-adenosyl-L-methionine</keyword>
<evidence type="ECO:0000259" key="13">
    <source>
        <dbReference type="Pfam" id="PF04452"/>
    </source>
</evidence>
<evidence type="ECO:0000256" key="11">
    <source>
        <dbReference type="ARBA" id="ARBA00047944"/>
    </source>
</evidence>
<accession>A0ABS7T3X2</accession>
<dbReference type="InterPro" id="IPR029028">
    <property type="entry name" value="Alpha/beta_knot_MTases"/>
</dbReference>
<dbReference type="PIRSF" id="PIRSF015601">
    <property type="entry name" value="MTase_slr0722"/>
    <property type="match status" value="1"/>
</dbReference>
<proteinExistence type="inferred from homology"/>
<dbReference type="GO" id="GO:0032259">
    <property type="term" value="P:methylation"/>
    <property type="evidence" value="ECO:0007669"/>
    <property type="project" value="UniProtKB-KW"/>
</dbReference>
<dbReference type="Gene3D" id="2.40.240.20">
    <property type="entry name" value="Hypothetical PUA domain-like, domain 1"/>
    <property type="match status" value="1"/>
</dbReference>
<dbReference type="Pfam" id="PF20260">
    <property type="entry name" value="PUA_4"/>
    <property type="match status" value="1"/>
</dbReference>
<dbReference type="SUPFAM" id="SSF88697">
    <property type="entry name" value="PUA domain-like"/>
    <property type="match status" value="1"/>
</dbReference>
<comment type="catalytic activity">
    <reaction evidence="11 12">
        <text>uridine(1498) in 16S rRNA + S-adenosyl-L-methionine = N(3)-methyluridine(1498) in 16S rRNA + S-adenosyl-L-homocysteine + H(+)</text>
        <dbReference type="Rhea" id="RHEA:42920"/>
        <dbReference type="Rhea" id="RHEA-COMP:10283"/>
        <dbReference type="Rhea" id="RHEA-COMP:10284"/>
        <dbReference type="ChEBI" id="CHEBI:15378"/>
        <dbReference type="ChEBI" id="CHEBI:57856"/>
        <dbReference type="ChEBI" id="CHEBI:59789"/>
        <dbReference type="ChEBI" id="CHEBI:65315"/>
        <dbReference type="ChEBI" id="CHEBI:74502"/>
        <dbReference type="EC" id="2.1.1.193"/>
    </reaction>
</comment>
<dbReference type="InterPro" id="IPR015947">
    <property type="entry name" value="PUA-like_sf"/>
</dbReference>
<dbReference type="PANTHER" id="PTHR30027">
    <property type="entry name" value="RIBOSOMAL RNA SMALL SUBUNIT METHYLTRANSFERASE E"/>
    <property type="match status" value="1"/>
</dbReference>
<organism evidence="15 16">
    <name type="scientific">Novilysobacter selenitireducens</name>
    <dbReference type="NCBI Taxonomy" id="2872639"/>
    <lineage>
        <taxon>Bacteria</taxon>
        <taxon>Pseudomonadati</taxon>
        <taxon>Pseudomonadota</taxon>
        <taxon>Gammaproteobacteria</taxon>
        <taxon>Lysobacterales</taxon>
        <taxon>Lysobacteraceae</taxon>
        <taxon>Novilysobacter</taxon>
    </lineage>
</organism>
<dbReference type="Proteomes" id="UP001430954">
    <property type="component" value="Unassembled WGS sequence"/>
</dbReference>
<dbReference type="RefSeq" id="WP_223674745.1">
    <property type="nucleotide sequence ID" value="NZ_JAINZW010000001.1"/>
</dbReference>
<keyword evidence="16" id="KW-1185">Reference proteome</keyword>
<evidence type="ECO:0000256" key="3">
    <source>
        <dbReference type="ARBA" id="ARBA00012328"/>
    </source>
</evidence>
<evidence type="ECO:0000256" key="9">
    <source>
        <dbReference type="ARBA" id="ARBA00022691"/>
    </source>
</evidence>
<dbReference type="Gene3D" id="3.40.1280.10">
    <property type="match status" value="1"/>
</dbReference>
<evidence type="ECO:0000256" key="2">
    <source>
        <dbReference type="ARBA" id="ARBA00005528"/>
    </source>
</evidence>
<keyword evidence="5 12" id="KW-0963">Cytoplasm</keyword>
<name>A0ABS7T3X2_9GAMM</name>
<keyword evidence="7 12" id="KW-0489">Methyltransferase</keyword>
<dbReference type="SUPFAM" id="SSF75217">
    <property type="entry name" value="alpha/beta knot"/>
    <property type="match status" value="1"/>
</dbReference>
<evidence type="ECO:0000256" key="1">
    <source>
        <dbReference type="ARBA" id="ARBA00004496"/>
    </source>
</evidence>
<dbReference type="InterPro" id="IPR029026">
    <property type="entry name" value="tRNA_m1G_MTases_N"/>
</dbReference>
<evidence type="ECO:0000313" key="16">
    <source>
        <dbReference type="Proteomes" id="UP001430954"/>
    </source>
</evidence>
<keyword evidence="8 12" id="KW-0808">Transferase</keyword>
<dbReference type="InterPro" id="IPR046886">
    <property type="entry name" value="RsmE_MTase_dom"/>
</dbReference>
<evidence type="ECO:0000256" key="12">
    <source>
        <dbReference type="PIRNR" id="PIRNR015601"/>
    </source>
</evidence>